<dbReference type="EMBL" id="MU001694">
    <property type="protein sequence ID" value="KAF2453897.1"/>
    <property type="molecule type" value="Genomic_DNA"/>
</dbReference>
<name>A0A6A6NQV1_9PEZI</name>
<reference evidence="3" key="1">
    <citation type="journal article" date="2020" name="Stud. Mycol.">
        <title>101 Dothideomycetes genomes: a test case for predicting lifestyles and emergence of pathogens.</title>
        <authorList>
            <person name="Haridas S."/>
            <person name="Albert R."/>
            <person name="Binder M."/>
            <person name="Bloem J."/>
            <person name="Labutti K."/>
            <person name="Salamov A."/>
            <person name="Andreopoulos B."/>
            <person name="Baker S."/>
            <person name="Barry K."/>
            <person name="Bills G."/>
            <person name="Bluhm B."/>
            <person name="Cannon C."/>
            <person name="Castanera R."/>
            <person name="Culley D."/>
            <person name="Daum C."/>
            <person name="Ezra D."/>
            <person name="Gonzalez J."/>
            <person name="Henrissat B."/>
            <person name="Kuo A."/>
            <person name="Liang C."/>
            <person name="Lipzen A."/>
            <person name="Lutzoni F."/>
            <person name="Magnuson J."/>
            <person name="Mondo S."/>
            <person name="Nolan M."/>
            <person name="Ohm R."/>
            <person name="Pangilinan J."/>
            <person name="Park H.-J."/>
            <person name="Ramirez L."/>
            <person name="Alfaro M."/>
            <person name="Sun H."/>
            <person name="Tritt A."/>
            <person name="Yoshinaga Y."/>
            <person name="Zwiers L.-H."/>
            <person name="Turgeon B."/>
            <person name="Goodwin S."/>
            <person name="Spatafora J."/>
            <person name="Crous P."/>
            <person name="Grigoriev I."/>
        </authorList>
    </citation>
    <scope>NUCLEOTIDE SEQUENCE</scope>
    <source>
        <strain evidence="3">ATCC 16933</strain>
    </source>
</reference>
<feature type="coiled-coil region" evidence="1">
    <location>
        <begin position="318"/>
        <end position="359"/>
    </location>
</feature>
<sequence length="620" mass="67769">MRVMRLAPFEKSSGAACEHVEASCAAHPMSCSPRDAPTRLPGASSRSYHGPHRVVGHDLVITMSLFRSILHSPPSESPPRSRRSSSNLLPRYEHELPSWHADANAMVVPPLPVTASMFMSPPPHPPEHADDGTSSRSTSRNSRRGSRRSGSAQRPQLPAVLESDVTPPPNLVVLRRHERQLQQRLQELLDAQADGLMAGLGSGGPAYGEDEAQSNGSRTPTVATSRSRQSSRMSSPAPPDPGDELRPRKKISLRAARRGILRAMNELAALKEEERTLLDGELQENGTVLGQIGGWERKRAGLESEITRIEGGQDGSRARALKEEAANVEKEIYELELKLAELKATQSRLAAEISDVENSVDSRLSSYKSSLSLLESQVNRFLRKPPTPSRLVPRLDSPFMSLPSNRRTLSMAKDQWEEERTALQEQRDFVVRDDEALQEGALIWNDVVGEISAFEKQLQEDMAGLNSPGPPIVATNNDGQQEPDHDDAGSNQNRGLQDIISQMDRTIGSIEQKLADVAARDWKLLVCCIGAELEAFKQGRDILSNAVAPAESGSTDRSDASVDHETDSSSDVPEPIFASTITVQRRGSSGSASGQAPRTFYADDEPDPELLISHQDMDTD</sequence>
<feature type="region of interest" description="Disordered" evidence="2">
    <location>
        <begin position="462"/>
        <end position="493"/>
    </location>
</feature>
<protein>
    <submittedName>
        <fullName evidence="3">Uncharacterized protein</fullName>
    </submittedName>
</protein>
<feature type="region of interest" description="Disordered" evidence="2">
    <location>
        <begin position="547"/>
        <end position="620"/>
    </location>
</feature>
<keyword evidence="1" id="KW-0175">Coiled coil</keyword>
<proteinExistence type="predicted"/>
<feature type="compositionally biased region" description="Low complexity" evidence="2">
    <location>
        <begin position="225"/>
        <end position="235"/>
    </location>
</feature>
<accession>A0A6A6NQV1</accession>
<evidence type="ECO:0000313" key="3">
    <source>
        <dbReference type="EMBL" id="KAF2453897.1"/>
    </source>
</evidence>
<evidence type="ECO:0000256" key="2">
    <source>
        <dbReference type="SAM" id="MobiDB-lite"/>
    </source>
</evidence>
<evidence type="ECO:0000313" key="4">
    <source>
        <dbReference type="Proteomes" id="UP000799766"/>
    </source>
</evidence>
<feature type="region of interest" description="Disordered" evidence="2">
    <location>
        <begin position="196"/>
        <end position="250"/>
    </location>
</feature>
<feature type="compositionally biased region" description="Basic and acidic residues" evidence="2">
    <location>
        <begin position="554"/>
        <end position="567"/>
    </location>
</feature>
<feature type="compositionally biased region" description="Polar residues" evidence="2">
    <location>
        <begin position="213"/>
        <end position="224"/>
    </location>
</feature>
<evidence type="ECO:0000256" key="1">
    <source>
        <dbReference type="SAM" id="Coils"/>
    </source>
</evidence>
<feature type="region of interest" description="Disordered" evidence="2">
    <location>
        <begin position="29"/>
        <end position="51"/>
    </location>
</feature>
<dbReference type="AlphaFoldDB" id="A0A6A6NQV1"/>
<keyword evidence="4" id="KW-1185">Reference proteome</keyword>
<feature type="coiled-coil region" evidence="1">
    <location>
        <begin position="406"/>
        <end position="433"/>
    </location>
</feature>
<feature type="region of interest" description="Disordered" evidence="2">
    <location>
        <begin position="116"/>
        <end position="167"/>
    </location>
</feature>
<feature type="compositionally biased region" description="Low complexity" evidence="2">
    <location>
        <begin position="584"/>
        <end position="596"/>
    </location>
</feature>
<dbReference type="Proteomes" id="UP000799766">
    <property type="component" value="Unassembled WGS sequence"/>
</dbReference>
<organism evidence="3 4">
    <name type="scientific">Lineolata rhizophorae</name>
    <dbReference type="NCBI Taxonomy" id="578093"/>
    <lineage>
        <taxon>Eukaryota</taxon>
        <taxon>Fungi</taxon>
        <taxon>Dikarya</taxon>
        <taxon>Ascomycota</taxon>
        <taxon>Pezizomycotina</taxon>
        <taxon>Dothideomycetes</taxon>
        <taxon>Dothideomycetes incertae sedis</taxon>
        <taxon>Lineolatales</taxon>
        <taxon>Lineolataceae</taxon>
        <taxon>Lineolata</taxon>
    </lineage>
</organism>
<gene>
    <name evidence="3" type="ORF">BDY21DRAFT_354448</name>
</gene>
<dbReference type="OrthoDB" id="5342758at2759"/>